<accession>A0A222WTI5</accession>
<keyword evidence="7" id="KW-1185">Reference proteome</keyword>
<dbReference type="OrthoDB" id="9771372at2"/>
<dbReference type="KEGG" id="pkb:B4V02_22565"/>
<evidence type="ECO:0000313" key="7">
    <source>
        <dbReference type="Proteomes" id="UP000214666"/>
    </source>
</evidence>
<sequence>MNQMKVLAIAPYEGLKELMIELAEKEQFDLEIEVGDLQAGLRLAKQAVADGVNVIISRGGTAEMIQKEVLVPVVEIEISGYDILRVLTLTKNYNEKTAIVGFPPIAHGAAAVCDVMDMDISTYVTDKDSVEGLLVRLKAEGYRMIIGDVVTVGKAEQLGLSGVLLTSGRESVLKAFQNAKKIHELMERLKDEFIVPHRIVKESSTGFVVFDENGKTVFANHSAPNPAVFEQMVQERNAFSVLKEKGFFQGTFRTDQQSWQVEGERLDQSDRTLYSFQIKSSSDVKFREIQGVTMILPFEKNMTYMNHMDMVKSEPMKKLIDESQKLSEMDEHFEIQGRVGTEKELMAEYIHFKSRRHHAPLLIVDALQISDQQWSCLFEGNTIPPDGTLYIKNIDCTTSEQQKMLLQWLLDSAPKARLITSWAKTPENDIQEDSVLYPLYELCGRLHVRIPDLKERGEDMIRLANLLIHECNEKFGKQIVGLRPEAEQLLRASMWPGNVDQLRRTMYQCVMQTNTAYVEAHDLETEIYAADTTYETGINLQGTLEEIEQDIIRKVFIEENENQTNTAKRLGINRTTLWRKLK</sequence>
<dbReference type="Pfam" id="PF02954">
    <property type="entry name" value="HTH_8"/>
    <property type="match status" value="1"/>
</dbReference>
<dbReference type="GO" id="GO:0043565">
    <property type="term" value="F:sequence-specific DNA binding"/>
    <property type="evidence" value="ECO:0007669"/>
    <property type="project" value="InterPro"/>
</dbReference>
<dbReference type="Pfam" id="PF25601">
    <property type="entry name" value="AAA_lid_14"/>
    <property type="match status" value="1"/>
</dbReference>
<dbReference type="InterPro" id="IPR002197">
    <property type="entry name" value="HTH_Fis"/>
</dbReference>
<keyword evidence="4" id="KW-0804">Transcription</keyword>
<evidence type="ECO:0000256" key="2">
    <source>
        <dbReference type="ARBA" id="ARBA00022840"/>
    </source>
</evidence>
<dbReference type="Proteomes" id="UP000214666">
    <property type="component" value="Chromosome"/>
</dbReference>
<dbReference type="Pfam" id="PF14532">
    <property type="entry name" value="Sigma54_activ_2"/>
    <property type="match status" value="1"/>
</dbReference>
<dbReference type="SUPFAM" id="SSF159800">
    <property type="entry name" value="PrpR receptor domain-like"/>
    <property type="match status" value="1"/>
</dbReference>
<evidence type="ECO:0000256" key="1">
    <source>
        <dbReference type="ARBA" id="ARBA00022741"/>
    </source>
</evidence>
<proteinExistence type="predicted"/>
<gene>
    <name evidence="6" type="ORF">B4V02_22565</name>
</gene>
<dbReference type="STRING" id="172713.GCA_001705305_00337"/>
<reference evidence="6 7" key="1">
    <citation type="submission" date="2017-03" db="EMBL/GenBank/DDBJ databases">
        <title>Complete genome sequence of Paenibacillus Kribbensis producing bioflocculants.</title>
        <authorList>
            <person name="Lee H.-G."/>
            <person name="Oh H.-M."/>
        </authorList>
    </citation>
    <scope>NUCLEOTIDE SEQUENCE [LARGE SCALE GENOMIC DNA]</scope>
    <source>
        <strain evidence="6 7">AM49</strain>
    </source>
</reference>
<dbReference type="InterPro" id="IPR009057">
    <property type="entry name" value="Homeodomain-like_sf"/>
</dbReference>
<dbReference type="GO" id="GO:0005524">
    <property type="term" value="F:ATP binding"/>
    <property type="evidence" value="ECO:0007669"/>
    <property type="project" value="UniProtKB-KW"/>
</dbReference>
<dbReference type="PANTHER" id="PTHR32071">
    <property type="entry name" value="TRANSCRIPTIONAL REGULATORY PROTEIN"/>
    <property type="match status" value="1"/>
</dbReference>
<keyword evidence="2" id="KW-0067">ATP-binding</keyword>
<organism evidence="6 7">
    <name type="scientific">Paenibacillus kribbensis</name>
    <dbReference type="NCBI Taxonomy" id="172713"/>
    <lineage>
        <taxon>Bacteria</taxon>
        <taxon>Bacillati</taxon>
        <taxon>Bacillota</taxon>
        <taxon>Bacilli</taxon>
        <taxon>Bacillales</taxon>
        <taxon>Paenibacillaceae</taxon>
        <taxon>Paenibacillus</taxon>
    </lineage>
</organism>
<dbReference type="AlphaFoldDB" id="A0A222WTI5"/>
<dbReference type="InterPro" id="IPR058031">
    <property type="entry name" value="AAA_lid_NorR"/>
</dbReference>
<dbReference type="Gene3D" id="1.10.8.60">
    <property type="match status" value="1"/>
</dbReference>
<dbReference type="Gene3D" id="1.10.10.60">
    <property type="entry name" value="Homeodomain-like"/>
    <property type="match status" value="1"/>
</dbReference>
<evidence type="ECO:0000259" key="5">
    <source>
        <dbReference type="PROSITE" id="PS50045"/>
    </source>
</evidence>
<dbReference type="PROSITE" id="PS50045">
    <property type="entry name" value="SIGMA54_INTERACT_4"/>
    <property type="match status" value="1"/>
</dbReference>
<keyword evidence="1" id="KW-0547">Nucleotide-binding</keyword>
<dbReference type="EMBL" id="CP020028">
    <property type="protein sequence ID" value="ASR49288.1"/>
    <property type="molecule type" value="Genomic_DNA"/>
</dbReference>
<dbReference type="Gene3D" id="3.40.50.2300">
    <property type="match status" value="1"/>
</dbReference>
<feature type="domain" description="Sigma-54 factor interaction" evidence="5">
    <location>
        <begin position="309"/>
        <end position="511"/>
    </location>
</feature>
<evidence type="ECO:0000256" key="3">
    <source>
        <dbReference type="ARBA" id="ARBA00023015"/>
    </source>
</evidence>
<dbReference type="GO" id="GO:0000156">
    <property type="term" value="F:phosphorelay response regulator activity"/>
    <property type="evidence" value="ECO:0007669"/>
    <property type="project" value="InterPro"/>
</dbReference>
<name>A0A222WTI5_9BACL</name>
<dbReference type="GO" id="GO:0006355">
    <property type="term" value="P:regulation of DNA-templated transcription"/>
    <property type="evidence" value="ECO:0007669"/>
    <property type="project" value="InterPro"/>
</dbReference>
<dbReference type="Gene3D" id="3.40.50.10660">
    <property type="entry name" value="PrpR receptor domain-like"/>
    <property type="match status" value="1"/>
</dbReference>
<dbReference type="SUPFAM" id="SSF52540">
    <property type="entry name" value="P-loop containing nucleoside triphosphate hydrolases"/>
    <property type="match status" value="1"/>
</dbReference>
<dbReference type="InterPro" id="IPR002078">
    <property type="entry name" value="Sigma_54_int"/>
</dbReference>
<protein>
    <submittedName>
        <fullName evidence="6">Transcriptional regulator</fullName>
    </submittedName>
</protein>
<evidence type="ECO:0000256" key="4">
    <source>
        <dbReference type="ARBA" id="ARBA00023163"/>
    </source>
</evidence>
<dbReference type="Pfam" id="PF06506">
    <property type="entry name" value="PrpR_N"/>
    <property type="match status" value="1"/>
</dbReference>
<evidence type="ECO:0000313" key="6">
    <source>
        <dbReference type="EMBL" id="ASR49288.1"/>
    </source>
</evidence>
<dbReference type="Gene3D" id="3.40.50.300">
    <property type="entry name" value="P-loop containing nucleotide triphosphate hydrolases"/>
    <property type="match status" value="1"/>
</dbReference>
<keyword evidence="3" id="KW-0805">Transcription regulation</keyword>
<dbReference type="InterPro" id="IPR010524">
    <property type="entry name" value="Sig_transdc_resp-reg_PrpR_N"/>
</dbReference>
<dbReference type="SUPFAM" id="SSF46689">
    <property type="entry name" value="Homeodomain-like"/>
    <property type="match status" value="1"/>
</dbReference>
<dbReference type="InterPro" id="IPR027417">
    <property type="entry name" value="P-loop_NTPase"/>
</dbReference>